<dbReference type="SUPFAM" id="SSF54637">
    <property type="entry name" value="Thioesterase/thiol ester dehydrase-isomerase"/>
    <property type="match status" value="1"/>
</dbReference>
<protein>
    <submittedName>
        <fullName evidence="1">3-aminobutyryl-CoA ammonia lyase</fullName>
        <ecNumber evidence="1">4.3.1.14</ecNumber>
    </submittedName>
</protein>
<dbReference type="RefSeq" id="WP_200822342.1">
    <property type="nucleotide sequence ID" value="NZ_FCOL02000070.1"/>
</dbReference>
<keyword evidence="2" id="KW-1185">Reference proteome</keyword>
<evidence type="ECO:0000313" key="1">
    <source>
        <dbReference type="EMBL" id="SAL82091.1"/>
    </source>
</evidence>
<dbReference type="Gene3D" id="3.10.129.10">
    <property type="entry name" value="Hotdog Thioesterase"/>
    <property type="match status" value="1"/>
</dbReference>
<name>A0A158KNU0_9BURK</name>
<keyword evidence="1" id="KW-0456">Lyase</keyword>
<comment type="caution">
    <text evidence="1">The sequence shown here is derived from an EMBL/GenBank/DDBJ whole genome shotgun (WGS) entry which is preliminary data.</text>
</comment>
<evidence type="ECO:0000313" key="2">
    <source>
        <dbReference type="Proteomes" id="UP000054925"/>
    </source>
</evidence>
<dbReference type="EC" id="4.3.1.14" evidence="1"/>
<sequence>MSTISESSPDAMLRVRMSAQDTTYRSVVIPAARIMGLFADCVTQITLREDQDGSLLAAYENAQFRKSVHIGDYLELQARVLSRGNRSRRVGVIALRHIRTPGPGEPDTPPAVVCEPPEIVAEAVIVVVIRRKGTE</sequence>
<dbReference type="CDD" id="cd03440">
    <property type="entry name" value="hot_dog"/>
    <property type="match status" value="1"/>
</dbReference>
<gene>
    <name evidence="1" type="primary">kal</name>
    <name evidence="1" type="ORF">AWB67_06030</name>
</gene>
<proteinExistence type="predicted"/>
<accession>A0A158KNU0</accession>
<dbReference type="EMBL" id="FCOL02000070">
    <property type="protein sequence ID" value="SAL82091.1"/>
    <property type="molecule type" value="Genomic_DNA"/>
</dbReference>
<dbReference type="GO" id="GO:0047459">
    <property type="term" value="F:3-aminobutyryl-CoA ammonia-lyase activity"/>
    <property type="evidence" value="ECO:0007669"/>
    <property type="project" value="UniProtKB-EC"/>
</dbReference>
<dbReference type="InterPro" id="IPR029069">
    <property type="entry name" value="HotDog_dom_sf"/>
</dbReference>
<reference evidence="1" key="1">
    <citation type="submission" date="2016-01" db="EMBL/GenBank/DDBJ databases">
        <authorList>
            <person name="Peeters C."/>
        </authorList>
    </citation>
    <scope>NUCLEOTIDE SEQUENCE [LARGE SCALE GENOMIC DNA]</scope>
    <source>
        <strain evidence="1">LMG 22937</strain>
    </source>
</reference>
<dbReference type="Proteomes" id="UP000054925">
    <property type="component" value="Unassembled WGS sequence"/>
</dbReference>
<organism evidence="1 2">
    <name type="scientific">Caballeronia terrestris</name>
    <dbReference type="NCBI Taxonomy" id="1226301"/>
    <lineage>
        <taxon>Bacteria</taxon>
        <taxon>Pseudomonadati</taxon>
        <taxon>Pseudomonadota</taxon>
        <taxon>Betaproteobacteria</taxon>
        <taxon>Burkholderiales</taxon>
        <taxon>Burkholderiaceae</taxon>
        <taxon>Caballeronia</taxon>
    </lineage>
</organism>
<dbReference type="AlphaFoldDB" id="A0A158KNU0"/>